<organism evidence="4 5">
    <name type="scientific">Arenimonas maotaiensis</name>
    <dbReference type="NCBI Taxonomy" id="1446479"/>
    <lineage>
        <taxon>Bacteria</taxon>
        <taxon>Pseudomonadati</taxon>
        <taxon>Pseudomonadota</taxon>
        <taxon>Gammaproteobacteria</taxon>
        <taxon>Lysobacterales</taxon>
        <taxon>Lysobacteraceae</taxon>
        <taxon>Arenimonas</taxon>
    </lineage>
</organism>
<protein>
    <submittedName>
        <fullName evidence="4">Carboxylesterase</fullName>
    </submittedName>
</protein>
<keyword evidence="2" id="KW-0378">Hydrolase</keyword>
<feature type="domain" description="Phospholipase/carboxylesterase/thioesterase" evidence="3">
    <location>
        <begin position="12"/>
        <end position="214"/>
    </location>
</feature>
<dbReference type="InterPro" id="IPR029058">
    <property type="entry name" value="AB_hydrolase_fold"/>
</dbReference>
<comment type="caution">
    <text evidence="4">The sequence shown here is derived from an EMBL/GenBank/DDBJ whole genome shotgun (WGS) entry which is preliminary data.</text>
</comment>
<keyword evidence="5" id="KW-1185">Reference proteome</keyword>
<reference evidence="4" key="1">
    <citation type="journal article" date="2014" name="Int. J. Syst. Evol. Microbiol.">
        <title>Complete genome sequence of Corynebacterium casei LMG S-19264T (=DSM 44701T), isolated from a smear-ripened cheese.</title>
        <authorList>
            <consortium name="US DOE Joint Genome Institute (JGI-PGF)"/>
            <person name="Walter F."/>
            <person name="Albersmeier A."/>
            <person name="Kalinowski J."/>
            <person name="Ruckert C."/>
        </authorList>
    </citation>
    <scope>NUCLEOTIDE SEQUENCE</scope>
    <source>
        <strain evidence="4">CGMCC 1.12726</strain>
    </source>
</reference>
<gene>
    <name evidence="4" type="ORF">GCM10010960_16520</name>
</gene>
<reference evidence="4" key="2">
    <citation type="submission" date="2020-09" db="EMBL/GenBank/DDBJ databases">
        <authorList>
            <person name="Sun Q."/>
            <person name="Zhou Y."/>
        </authorList>
    </citation>
    <scope>NUCLEOTIDE SEQUENCE</scope>
    <source>
        <strain evidence="4">CGMCC 1.12726</strain>
    </source>
</reference>
<comment type="similarity">
    <text evidence="1">Belongs to the AB hydrolase superfamily. AB hydrolase 2 family.</text>
</comment>
<dbReference type="Pfam" id="PF02230">
    <property type="entry name" value="Abhydrolase_2"/>
    <property type="match status" value="1"/>
</dbReference>
<dbReference type="Proteomes" id="UP000632858">
    <property type="component" value="Unassembled WGS sequence"/>
</dbReference>
<dbReference type="RefSeq" id="WP_188449845.1">
    <property type="nucleotide sequence ID" value="NZ_BMFO01000003.1"/>
</dbReference>
<dbReference type="GO" id="GO:0016787">
    <property type="term" value="F:hydrolase activity"/>
    <property type="evidence" value="ECO:0007669"/>
    <property type="project" value="UniProtKB-KW"/>
</dbReference>
<dbReference type="InterPro" id="IPR003140">
    <property type="entry name" value="PLipase/COase/thioEstase"/>
</dbReference>
<evidence type="ECO:0000256" key="2">
    <source>
        <dbReference type="ARBA" id="ARBA00022801"/>
    </source>
</evidence>
<accession>A0A917CR46</accession>
<evidence type="ECO:0000256" key="1">
    <source>
        <dbReference type="ARBA" id="ARBA00006499"/>
    </source>
</evidence>
<dbReference type="PANTHER" id="PTHR10655:SF17">
    <property type="entry name" value="LYSOPHOSPHOLIPASE-LIKE PROTEIN 1"/>
    <property type="match status" value="1"/>
</dbReference>
<dbReference type="EMBL" id="BMFO01000003">
    <property type="protein sequence ID" value="GGF95542.1"/>
    <property type="molecule type" value="Genomic_DNA"/>
</dbReference>
<proteinExistence type="inferred from homology"/>
<dbReference type="AlphaFoldDB" id="A0A917CR46"/>
<sequence>MLQTVEHATAKTPAWSVIWLHGLGADGNDFAPIVPELVRPGWPGIRFVFPHAPVRPVSINGGARMRAWYDIVSMELDKRADEAGLRESMGEVDRLIARERDRGVPLSRIVLAGFSQGGAVVLAHALRQRVPVAGVMALSTYLPLGGKNAEERTPESASIPVFMAHGAFDPVIPLGLGEHSRRQLQTFGLDVRFKSYPMQHSVCAEEIRDMADWLGERFAAR</sequence>
<dbReference type="PANTHER" id="PTHR10655">
    <property type="entry name" value="LYSOPHOSPHOLIPASE-RELATED"/>
    <property type="match status" value="1"/>
</dbReference>
<evidence type="ECO:0000313" key="5">
    <source>
        <dbReference type="Proteomes" id="UP000632858"/>
    </source>
</evidence>
<evidence type="ECO:0000313" key="4">
    <source>
        <dbReference type="EMBL" id="GGF95542.1"/>
    </source>
</evidence>
<dbReference type="Gene3D" id="3.40.50.1820">
    <property type="entry name" value="alpha/beta hydrolase"/>
    <property type="match status" value="1"/>
</dbReference>
<evidence type="ECO:0000259" key="3">
    <source>
        <dbReference type="Pfam" id="PF02230"/>
    </source>
</evidence>
<dbReference type="InterPro" id="IPR050565">
    <property type="entry name" value="LYPA1-2/EST-like"/>
</dbReference>
<name>A0A917CR46_9GAMM</name>
<dbReference type="SUPFAM" id="SSF53474">
    <property type="entry name" value="alpha/beta-Hydrolases"/>
    <property type="match status" value="1"/>
</dbReference>